<keyword evidence="1" id="KW-0812">Transmembrane</keyword>
<sequence>MRLGVRLLAAVAVVLVTGSVPAAAEPGAAGADPVVVTLDRSEASIGLGQTLRFSSEVRNSGEQDVAGVIAHLNVFAVDPGVYVDPEDWSGERTQYLEPLGGGEAESLEWELQAVNSGRFVVYVALSTDQPAAPVTSSKSLRLSVAQERTLDTSGAVPVAAGVPAVVALLMGLVMVRRRRHRPNDRQHESA</sequence>
<accession>D2PLY7</accession>
<feature type="transmembrane region" description="Helical" evidence="1">
    <location>
        <begin position="154"/>
        <end position="175"/>
    </location>
</feature>
<gene>
    <name evidence="3" type="ordered locus">Kfla_3509</name>
</gene>
<dbReference type="STRING" id="479435.Kfla_3509"/>
<dbReference type="KEGG" id="kfl:Kfla_3509"/>
<dbReference type="OrthoDB" id="3829428at2"/>
<evidence type="ECO:0000313" key="3">
    <source>
        <dbReference type="EMBL" id="ADB32567.1"/>
    </source>
</evidence>
<protein>
    <recommendedName>
        <fullName evidence="5">DUF11 domain-containing protein</fullName>
    </recommendedName>
</protein>
<dbReference type="EMBL" id="CP001736">
    <property type="protein sequence ID" value="ADB32567.1"/>
    <property type="molecule type" value="Genomic_DNA"/>
</dbReference>
<organism evidence="3 4">
    <name type="scientific">Kribbella flavida (strain DSM 17836 / JCM 10339 / NBRC 14399)</name>
    <dbReference type="NCBI Taxonomy" id="479435"/>
    <lineage>
        <taxon>Bacteria</taxon>
        <taxon>Bacillati</taxon>
        <taxon>Actinomycetota</taxon>
        <taxon>Actinomycetes</taxon>
        <taxon>Propionibacteriales</taxon>
        <taxon>Kribbellaceae</taxon>
        <taxon>Kribbella</taxon>
    </lineage>
</organism>
<dbReference type="HOGENOM" id="CLU_1358786_0_0_11"/>
<dbReference type="eggNOG" id="COG1572">
    <property type="taxonomic scope" value="Bacteria"/>
</dbReference>
<name>D2PLY7_KRIFD</name>
<evidence type="ECO:0000313" key="4">
    <source>
        <dbReference type="Proteomes" id="UP000007967"/>
    </source>
</evidence>
<proteinExistence type="predicted"/>
<keyword evidence="1" id="KW-1133">Transmembrane helix</keyword>
<dbReference type="RefSeq" id="WP_012921123.1">
    <property type="nucleotide sequence ID" value="NC_013729.1"/>
</dbReference>
<evidence type="ECO:0008006" key="5">
    <source>
        <dbReference type="Google" id="ProtNLM"/>
    </source>
</evidence>
<feature type="signal peptide" evidence="2">
    <location>
        <begin position="1"/>
        <end position="22"/>
    </location>
</feature>
<dbReference type="AlphaFoldDB" id="D2PLY7"/>
<feature type="chain" id="PRO_5038631810" description="DUF11 domain-containing protein" evidence="2">
    <location>
        <begin position="23"/>
        <end position="190"/>
    </location>
</feature>
<keyword evidence="4" id="KW-1185">Reference proteome</keyword>
<reference evidence="4" key="1">
    <citation type="submission" date="2009-09" db="EMBL/GenBank/DDBJ databases">
        <title>The complete genome of Kribbella flavida DSM 17836.</title>
        <authorList>
            <consortium name="US DOE Joint Genome Institute (JGI-PGF)"/>
            <person name="Lucas S."/>
            <person name="Copeland A."/>
            <person name="Lapidus A."/>
            <person name="Glavina del Rio T."/>
            <person name="Dalin E."/>
            <person name="Tice H."/>
            <person name="Bruce D."/>
            <person name="Goodwin L."/>
            <person name="Pitluck S."/>
            <person name="Kyrpides N."/>
            <person name="Mavromatis K."/>
            <person name="Ivanova N."/>
            <person name="Saunders E."/>
            <person name="Brettin T."/>
            <person name="Detter J.C."/>
            <person name="Han C."/>
            <person name="Larimer F."/>
            <person name="Land M."/>
            <person name="Hauser L."/>
            <person name="Markowitz V."/>
            <person name="Cheng J.-F."/>
            <person name="Hugenholtz P."/>
            <person name="Woyke T."/>
            <person name="Wu D."/>
            <person name="Pukall R."/>
            <person name="Klenk H.-P."/>
            <person name="Eisen J.A."/>
        </authorList>
    </citation>
    <scope>NUCLEOTIDE SEQUENCE [LARGE SCALE GENOMIC DNA]</scope>
    <source>
        <strain evidence="4">DSM 17836 / JCM 10339 / NBRC 14399</strain>
    </source>
</reference>
<dbReference type="Proteomes" id="UP000007967">
    <property type="component" value="Chromosome"/>
</dbReference>
<reference evidence="3 4" key="2">
    <citation type="journal article" date="2010" name="Stand. Genomic Sci.">
        <title>Complete genome sequence of Kribbella flavida type strain (IFO 14399).</title>
        <authorList>
            <person name="Pukall R."/>
            <person name="Lapidus A."/>
            <person name="Glavina Del Rio T."/>
            <person name="Copeland A."/>
            <person name="Tice H."/>
            <person name="Cheng J.-F."/>
            <person name="Lucas S."/>
            <person name="Chen F."/>
            <person name="Nolan M."/>
            <person name="LaButti K."/>
            <person name="Pati A."/>
            <person name="Ivanova N."/>
            <person name="Mavrommatis K."/>
            <person name="Mikhailova N."/>
            <person name="Pitluck S."/>
            <person name="Bruce D."/>
            <person name="Goodwin L."/>
            <person name="Land M."/>
            <person name="Hauser L."/>
            <person name="Chang Y.-J."/>
            <person name="Jeffries C.D."/>
            <person name="Chen A."/>
            <person name="Palaniappan K."/>
            <person name="Chain P."/>
            <person name="Rohde M."/>
            <person name="Goeker M."/>
            <person name="Bristow J."/>
            <person name="Eisen J.A."/>
            <person name="Markowitz V."/>
            <person name="Hugenholtz P."/>
            <person name="Kyrpides N.C."/>
            <person name="Klenk H.-P."/>
            <person name="Brettin T."/>
        </authorList>
    </citation>
    <scope>NUCLEOTIDE SEQUENCE [LARGE SCALE GENOMIC DNA]</scope>
    <source>
        <strain evidence="4">DSM 17836 / JCM 10339 / NBRC 14399</strain>
    </source>
</reference>
<keyword evidence="1" id="KW-0472">Membrane</keyword>
<evidence type="ECO:0000256" key="1">
    <source>
        <dbReference type="SAM" id="Phobius"/>
    </source>
</evidence>
<keyword evidence="2" id="KW-0732">Signal</keyword>
<evidence type="ECO:0000256" key="2">
    <source>
        <dbReference type="SAM" id="SignalP"/>
    </source>
</evidence>